<comment type="caution">
    <text evidence="9">The sequence shown here is derived from an EMBL/GenBank/DDBJ whole genome shotgun (WGS) entry which is preliminary data.</text>
</comment>
<evidence type="ECO:0000256" key="1">
    <source>
        <dbReference type="ARBA" id="ARBA00004123"/>
    </source>
</evidence>
<organism evidence="9">
    <name type="scientific">Quercus suber</name>
    <name type="common">Cork oak</name>
    <dbReference type="NCBI Taxonomy" id="58331"/>
    <lineage>
        <taxon>Eukaryota</taxon>
        <taxon>Viridiplantae</taxon>
        <taxon>Streptophyta</taxon>
        <taxon>Embryophyta</taxon>
        <taxon>Tracheophyta</taxon>
        <taxon>Spermatophyta</taxon>
        <taxon>Magnoliopsida</taxon>
        <taxon>eudicotyledons</taxon>
        <taxon>Gunneridae</taxon>
        <taxon>Pentapetalae</taxon>
        <taxon>rosids</taxon>
        <taxon>fabids</taxon>
        <taxon>Fagales</taxon>
        <taxon>Fagaceae</taxon>
        <taxon>Quercus</taxon>
    </lineage>
</organism>
<proteinExistence type="inferred from homology"/>
<dbReference type="Pfam" id="PF16922">
    <property type="entry name" value="SLD5_C"/>
    <property type="match status" value="1"/>
</dbReference>
<dbReference type="InterPro" id="IPR021151">
    <property type="entry name" value="GINS_A"/>
</dbReference>
<evidence type="ECO:0000313" key="9">
    <source>
        <dbReference type="EMBL" id="KAK7861247.1"/>
    </source>
</evidence>
<comment type="similarity">
    <text evidence="2 6">Belongs to the GINS4/SLD5 family.</text>
</comment>
<dbReference type="CDD" id="cd21692">
    <property type="entry name" value="GINS_B_Sld5"/>
    <property type="match status" value="1"/>
</dbReference>
<sequence length="249" mass="28628">MGPISSLCVNPTPSQPFIFNHAIPSDDRMASEAGEGSTAGMDDYETLISTTDVELLKKAWRNEKAAPEILRFETSLIQRIRGQIQLMEENIEEFAGSGIDPLTVSLYQMDLDRTQYLFRSYLRIRLQKIEKYMFHISKNPEVQSRLSEQEKGFAIRCADDMERHLEESVLSKLPDNYQDIVKQSIISEESDMIPEPQLDSFVVCKSRRFLGPFQLDGSDELLEMKPDELCIIHYKSIRERVQEGDIDLV</sequence>
<dbReference type="InterPro" id="IPR008591">
    <property type="entry name" value="GINS_Sld5"/>
</dbReference>
<dbReference type="InterPro" id="IPR036224">
    <property type="entry name" value="GINS_bundle-like_dom_sf"/>
</dbReference>
<feature type="domain" description="DNA replication complex GINS protein SLD5 C-terminal" evidence="8">
    <location>
        <begin position="196"/>
        <end position="249"/>
    </location>
</feature>
<evidence type="ECO:0000259" key="8">
    <source>
        <dbReference type="Pfam" id="PF16922"/>
    </source>
</evidence>
<dbReference type="GO" id="GO:0006261">
    <property type="term" value="P:DNA-templated DNA replication"/>
    <property type="evidence" value="ECO:0007669"/>
    <property type="project" value="InterPro"/>
</dbReference>
<reference evidence="9" key="2">
    <citation type="journal article" date="2018" name="Sci. Data">
        <title>The draft genome sequence of cork oak.</title>
        <authorList>
            <person name="Ramos A.M."/>
            <person name="Usie A."/>
            <person name="Barbosa P."/>
            <person name="Barros P.M."/>
            <person name="Capote T."/>
            <person name="Chaves I."/>
            <person name="Simoes F."/>
            <person name="Abreu I."/>
            <person name="Carrasquinho I."/>
            <person name="Faro C."/>
            <person name="Guimaraes J.B."/>
            <person name="Mendonca D."/>
            <person name="Nobrega F."/>
            <person name="Rodrigues L."/>
            <person name="Saibo N.J.M."/>
            <person name="Varela M.C."/>
            <person name="Egas C."/>
            <person name="Matos J."/>
            <person name="Miguel C.M."/>
            <person name="Oliveira M.M."/>
            <person name="Ricardo C.P."/>
            <person name="Goncalves S."/>
        </authorList>
    </citation>
    <scope>NUCLEOTIDE SEQUENCE [LARGE SCALE GENOMIC DNA]</scope>
    <source>
        <strain evidence="9">HL8</strain>
    </source>
</reference>
<gene>
    <name evidence="9" type="primary">Gins4</name>
    <name evidence="9" type="ORF">CFP56_024305</name>
</gene>
<dbReference type="SUPFAM" id="SSF160059">
    <property type="entry name" value="PriA/YqbF domain"/>
    <property type="match status" value="1"/>
</dbReference>
<dbReference type="PIRSF" id="PIRSF007764">
    <property type="entry name" value="Sld5"/>
    <property type="match status" value="1"/>
</dbReference>
<keyword evidence="4 6" id="KW-0235">DNA replication</keyword>
<evidence type="ECO:0000256" key="6">
    <source>
        <dbReference type="PIRNR" id="PIRNR007764"/>
    </source>
</evidence>
<dbReference type="GO" id="GO:0000811">
    <property type="term" value="C:GINS complex"/>
    <property type="evidence" value="ECO:0007669"/>
    <property type="project" value="UniProtKB-UniRule"/>
</dbReference>
<feature type="domain" description="GINS subunit" evidence="7">
    <location>
        <begin position="102"/>
        <end position="167"/>
    </location>
</feature>
<dbReference type="InterPro" id="IPR038749">
    <property type="entry name" value="Sld5_GINS_A"/>
</dbReference>
<evidence type="ECO:0000256" key="4">
    <source>
        <dbReference type="ARBA" id="ARBA00022705"/>
    </source>
</evidence>
<reference evidence="9" key="3">
    <citation type="submission" date="2023-07" db="EMBL/GenBank/DDBJ databases">
        <title>An improved reference 1 genome and first organelle genomes of Quercus suber.</title>
        <authorList>
            <consortium name="Genosuber Consortium"/>
            <person name="Usie A."/>
            <person name="Serra O."/>
            <person name="Barros P."/>
        </authorList>
    </citation>
    <scope>NUCLEOTIDE SEQUENCE</scope>
    <source>
        <strain evidence="9">HL8</strain>
        <tissue evidence="9">Leaves</tissue>
    </source>
</reference>
<dbReference type="InterPro" id="IPR031633">
    <property type="entry name" value="SLD5_C"/>
</dbReference>
<dbReference type="AlphaFoldDB" id="A0AAW0MCT6"/>
<evidence type="ECO:0000256" key="3">
    <source>
        <dbReference type="ARBA" id="ARBA00014804"/>
    </source>
</evidence>
<evidence type="ECO:0000256" key="2">
    <source>
        <dbReference type="ARBA" id="ARBA00008187"/>
    </source>
</evidence>
<reference evidence="9" key="1">
    <citation type="submission" date="2017-12" db="EMBL/GenBank/DDBJ databases">
        <authorList>
            <person name="Barbosa P."/>
            <person name="Usie A."/>
            <person name="Ramos A.M."/>
        </authorList>
    </citation>
    <scope>NUCLEOTIDE SEQUENCE</scope>
    <source>
        <strain evidence="9">HL8</strain>
        <tissue evidence="9">Leaves</tissue>
    </source>
</reference>
<comment type="function">
    <text evidence="6">The GINS complex plays an essential role in the initiation of DNA replication.</text>
</comment>
<comment type="subcellular location">
    <subcellularLocation>
        <location evidence="1 6">Nucleus</location>
    </subcellularLocation>
</comment>
<name>A0AAW0MCT6_QUESU</name>
<accession>A0AAW0MCT6</accession>
<dbReference type="Pfam" id="PF05916">
    <property type="entry name" value="Sld5"/>
    <property type="match status" value="1"/>
</dbReference>
<dbReference type="SUPFAM" id="SSF158573">
    <property type="entry name" value="GINS helical bundle-like"/>
    <property type="match status" value="1"/>
</dbReference>
<evidence type="ECO:0000259" key="7">
    <source>
        <dbReference type="Pfam" id="PF05916"/>
    </source>
</evidence>
<dbReference type="Gene3D" id="1.20.58.1030">
    <property type="match status" value="1"/>
</dbReference>
<protein>
    <recommendedName>
        <fullName evidence="3 6">DNA replication complex GINS protein SLD5</fullName>
    </recommendedName>
</protein>
<dbReference type="PANTHER" id="PTHR21206:SF0">
    <property type="entry name" value="DNA REPLICATION COMPLEX GINS PROTEIN SLD5"/>
    <property type="match status" value="1"/>
</dbReference>
<dbReference type="EMBL" id="PKMF04000003">
    <property type="protein sequence ID" value="KAK7861247.1"/>
    <property type="molecule type" value="Genomic_DNA"/>
</dbReference>
<dbReference type="CDD" id="cd11711">
    <property type="entry name" value="GINS_A_Sld5"/>
    <property type="match status" value="1"/>
</dbReference>
<keyword evidence="5 6" id="KW-0539">Nucleus</keyword>
<dbReference type="GO" id="GO:0000727">
    <property type="term" value="P:double-strand break repair via break-induced replication"/>
    <property type="evidence" value="ECO:0007669"/>
    <property type="project" value="TreeGrafter"/>
</dbReference>
<dbReference type="PANTHER" id="PTHR21206">
    <property type="entry name" value="SLD5 PROTEIN"/>
    <property type="match status" value="1"/>
</dbReference>
<evidence type="ECO:0000256" key="5">
    <source>
        <dbReference type="ARBA" id="ARBA00023242"/>
    </source>
</evidence>
<dbReference type="FunFam" id="1.20.58.1030:FF:000005">
    <property type="entry name" value="DNA replication complex GINS protein SLD5"/>
    <property type="match status" value="1"/>
</dbReference>